<dbReference type="Pfam" id="PF00934">
    <property type="entry name" value="PE"/>
    <property type="match status" value="1"/>
</dbReference>
<proteinExistence type="predicted"/>
<dbReference type="InterPro" id="IPR000084">
    <property type="entry name" value="PE-PGRS_N"/>
</dbReference>
<evidence type="ECO:0000313" key="3">
    <source>
        <dbReference type="EMBL" id="SUA76678.1"/>
    </source>
</evidence>
<name>A0A378YIL6_9NOCA</name>
<dbReference type="RefSeq" id="WP_029923697.1">
    <property type="nucleotide sequence ID" value="NZ_CP041695.1"/>
</dbReference>
<dbReference type="EMBL" id="CP041695">
    <property type="protein sequence ID" value="QDP81765.1"/>
    <property type="molecule type" value="Genomic_DNA"/>
</dbReference>
<dbReference type="STRING" id="1406858.GCA_000710895_07292"/>
<feature type="domain" description="PE" evidence="1">
    <location>
        <begin position="10"/>
        <end position="97"/>
    </location>
</feature>
<accession>A0A378YIL6</accession>
<evidence type="ECO:0000313" key="5">
    <source>
        <dbReference type="Proteomes" id="UP000317039"/>
    </source>
</evidence>
<reference evidence="3 4" key="1">
    <citation type="submission" date="2018-06" db="EMBL/GenBank/DDBJ databases">
        <authorList>
            <consortium name="Pathogen Informatics"/>
            <person name="Doyle S."/>
        </authorList>
    </citation>
    <scope>NUCLEOTIDE SEQUENCE [LARGE SCALE GENOMIC DNA]</scope>
    <source>
        <strain evidence="3 4">NCTC1934</strain>
    </source>
</reference>
<protein>
    <submittedName>
        <fullName evidence="2 3">PE family</fullName>
    </submittedName>
</protein>
<evidence type="ECO:0000313" key="4">
    <source>
        <dbReference type="Proteomes" id="UP000255467"/>
    </source>
</evidence>
<dbReference type="EMBL" id="UGRY01000002">
    <property type="protein sequence ID" value="SUA76678.1"/>
    <property type="molecule type" value="Genomic_DNA"/>
</dbReference>
<organism evidence="3 4">
    <name type="scientific">Nocardia otitidiscaviarum</name>
    <dbReference type="NCBI Taxonomy" id="1823"/>
    <lineage>
        <taxon>Bacteria</taxon>
        <taxon>Bacillati</taxon>
        <taxon>Actinomycetota</taxon>
        <taxon>Actinomycetes</taxon>
        <taxon>Mycobacteriales</taxon>
        <taxon>Nocardiaceae</taxon>
        <taxon>Nocardia</taxon>
    </lineage>
</organism>
<keyword evidence="4" id="KW-1185">Reference proteome</keyword>
<reference evidence="2 5" key="2">
    <citation type="submission" date="2019-07" db="EMBL/GenBank/DDBJ databases">
        <title>Complete Genome Sequence and Methylome Analysis of Nocardia otitidis-caviarum NEB252.</title>
        <authorList>
            <person name="Fomenkov A."/>
            <person name="Anton B.P."/>
            <person name="Vincze T."/>
            <person name="Roberts R.J."/>
        </authorList>
    </citation>
    <scope>NUCLEOTIDE SEQUENCE [LARGE SCALE GENOMIC DNA]</scope>
    <source>
        <strain evidence="2 5">NEB252</strain>
    </source>
</reference>
<evidence type="ECO:0000313" key="2">
    <source>
        <dbReference type="EMBL" id="QDP81765.1"/>
    </source>
</evidence>
<dbReference type="AlphaFoldDB" id="A0A378YIL6"/>
<evidence type="ECO:0000259" key="1">
    <source>
        <dbReference type="Pfam" id="PF00934"/>
    </source>
</evidence>
<dbReference type="Gene3D" id="1.10.287.850">
    <property type="entry name" value="HP0062-like domain"/>
    <property type="match status" value="1"/>
</dbReference>
<dbReference type="Proteomes" id="UP000255467">
    <property type="component" value="Unassembled WGS sequence"/>
</dbReference>
<dbReference type="KEGG" id="nod:FOH10_26600"/>
<sequence length="104" mass="10811">MATTEFAGLRFDPESALLAAAQLDALADRLAGGVRDEQPKLTLVSAGSDEVSVRATQTLNAVAASFQQSADNGVSELRRLATALRAQTTNFGQVESQSALGFAV</sequence>
<dbReference type="Proteomes" id="UP000317039">
    <property type="component" value="Chromosome"/>
</dbReference>
<dbReference type="GeneID" id="80335934"/>
<gene>
    <name evidence="2" type="ORF">FOH10_26600</name>
    <name evidence="3" type="ORF">NCTC1934_02658</name>
</gene>
<dbReference type="OrthoDB" id="4636567at2"/>